<dbReference type="Proteomes" id="UP000657574">
    <property type="component" value="Unassembled WGS sequence"/>
</dbReference>
<gene>
    <name evidence="1" type="ORF">GCM10010121_063690</name>
</gene>
<evidence type="ECO:0000313" key="1">
    <source>
        <dbReference type="EMBL" id="GGJ43709.1"/>
    </source>
</evidence>
<dbReference type="AlphaFoldDB" id="A0A917L574"/>
<name>A0A917L574_9ACTN</name>
<dbReference type="EMBL" id="BMQA01000028">
    <property type="protein sequence ID" value="GGJ43709.1"/>
    <property type="molecule type" value="Genomic_DNA"/>
</dbReference>
<proteinExistence type="predicted"/>
<accession>A0A917L574</accession>
<evidence type="ECO:0000313" key="2">
    <source>
        <dbReference type="Proteomes" id="UP000657574"/>
    </source>
</evidence>
<organism evidence="1 2">
    <name type="scientific">Streptomyces brasiliensis</name>
    <dbReference type="NCBI Taxonomy" id="1954"/>
    <lineage>
        <taxon>Bacteria</taxon>
        <taxon>Bacillati</taxon>
        <taxon>Actinomycetota</taxon>
        <taxon>Actinomycetes</taxon>
        <taxon>Kitasatosporales</taxon>
        <taxon>Streptomycetaceae</taxon>
        <taxon>Streptomyces</taxon>
    </lineage>
</organism>
<sequence length="69" mass="7206">MVTVFRTGGTAKPVLDSHFHCPDCGPLVFGVSRAICGQVIPAPVVGDGPSRSCPACKAALRTHKASHHR</sequence>
<comment type="caution">
    <text evidence="1">The sequence shown here is derived from an EMBL/GenBank/DDBJ whole genome shotgun (WGS) entry which is preliminary data.</text>
</comment>
<keyword evidence="2" id="KW-1185">Reference proteome</keyword>
<reference evidence="1" key="2">
    <citation type="submission" date="2020-09" db="EMBL/GenBank/DDBJ databases">
        <authorList>
            <person name="Sun Q."/>
            <person name="Ohkuma M."/>
        </authorList>
    </citation>
    <scope>NUCLEOTIDE SEQUENCE</scope>
    <source>
        <strain evidence="1">JCM 3086</strain>
    </source>
</reference>
<protein>
    <submittedName>
        <fullName evidence="1">Uncharacterized protein</fullName>
    </submittedName>
</protein>
<reference evidence="1" key="1">
    <citation type="journal article" date="2014" name="Int. J. Syst. Evol. Microbiol.">
        <title>Complete genome sequence of Corynebacterium casei LMG S-19264T (=DSM 44701T), isolated from a smear-ripened cheese.</title>
        <authorList>
            <consortium name="US DOE Joint Genome Institute (JGI-PGF)"/>
            <person name="Walter F."/>
            <person name="Albersmeier A."/>
            <person name="Kalinowski J."/>
            <person name="Ruckert C."/>
        </authorList>
    </citation>
    <scope>NUCLEOTIDE SEQUENCE</scope>
    <source>
        <strain evidence="1">JCM 3086</strain>
    </source>
</reference>